<evidence type="ECO:0000256" key="2">
    <source>
        <dbReference type="ARBA" id="ARBA00023125"/>
    </source>
</evidence>
<comment type="subcellular location">
    <subcellularLocation>
        <location evidence="1">Nucleus</location>
    </subcellularLocation>
</comment>
<comment type="caution">
    <text evidence="4">The sequence shown here is derived from an EMBL/GenBank/DDBJ whole genome shotgun (WGS) entry which is preliminary data.</text>
</comment>
<dbReference type="OrthoDB" id="10047893at2759"/>
<accession>A0A6G0VPL1</accession>
<sequence length="95" mass="11177">MRIIELEKNAKNVFLAEVLKNKENILRLYNENSKNKKSLRFQRNGPGELIDKIVLEWFNLIRNKNVPVSGPIIQAKFLEETREVECDDFKASNSW</sequence>
<gene>
    <name evidence="4" type="ORF">FWK35_00037262</name>
</gene>
<evidence type="ECO:0000256" key="1">
    <source>
        <dbReference type="ARBA" id="ARBA00004123"/>
    </source>
</evidence>
<dbReference type="EMBL" id="VUJU01013528">
    <property type="protein sequence ID" value="KAF0704563.1"/>
    <property type="molecule type" value="Genomic_DNA"/>
</dbReference>
<protein>
    <submittedName>
        <fullName evidence="4">Tigger transposable element-derived protein 6-like</fullName>
    </submittedName>
</protein>
<dbReference type="SUPFAM" id="SSF46689">
    <property type="entry name" value="Homeodomain-like"/>
    <property type="match status" value="1"/>
</dbReference>
<proteinExistence type="predicted"/>
<name>A0A6G0VPL1_APHCR</name>
<reference evidence="4 5" key="1">
    <citation type="submission" date="2019-08" db="EMBL/GenBank/DDBJ databases">
        <title>Whole genome of Aphis craccivora.</title>
        <authorList>
            <person name="Voronova N.V."/>
            <person name="Shulinski R.S."/>
            <person name="Bandarenka Y.V."/>
            <person name="Zhorov D.G."/>
            <person name="Warner D."/>
        </authorList>
    </citation>
    <scope>NUCLEOTIDE SEQUENCE [LARGE SCALE GENOMIC DNA]</scope>
    <source>
        <strain evidence="4">180601</strain>
        <tissue evidence="4">Whole Body</tissue>
    </source>
</reference>
<evidence type="ECO:0000313" key="4">
    <source>
        <dbReference type="EMBL" id="KAF0704563.1"/>
    </source>
</evidence>
<evidence type="ECO:0000313" key="5">
    <source>
        <dbReference type="Proteomes" id="UP000478052"/>
    </source>
</evidence>
<dbReference type="Pfam" id="PF03221">
    <property type="entry name" value="HTH_Tnp_Tc5"/>
    <property type="match status" value="1"/>
</dbReference>
<dbReference type="Proteomes" id="UP000478052">
    <property type="component" value="Unassembled WGS sequence"/>
</dbReference>
<feature type="non-terminal residue" evidence="4">
    <location>
        <position position="95"/>
    </location>
</feature>
<evidence type="ECO:0000259" key="3">
    <source>
        <dbReference type="PROSITE" id="PS51253"/>
    </source>
</evidence>
<keyword evidence="2" id="KW-0238">DNA-binding</keyword>
<dbReference type="PROSITE" id="PS51253">
    <property type="entry name" value="HTH_CENPB"/>
    <property type="match status" value="1"/>
</dbReference>
<dbReference type="AlphaFoldDB" id="A0A6G0VPL1"/>
<dbReference type="Gene3D" id="1.10.10.60">
    <property type="entry name" value="Homeodomain-like"/>
    <property type="match status" value="1"/>
</dbReference>
<keyword evidence="5" id="KW-1185">Reference proteome</keyword>
<dbReference type="InterPro" id="IPR009057">
    <property type="entry name" value="Homeodomain-like_sf"/>
</dbReference>
<dbReference type="GO" id="GO:0005634">
    <property type="term" value="C:nucleus"/>
    <property type="evidence" value="ECO:0007669"/>
    <property type="project" value="UniProtKB-SubCell"/>
</dbReference>
<dbReference type="GO" id="GO:0003677">
    <property type="term" value="F:DNA binding"/>
    <property type="evidence" value="ECO:0007669"/>
    <property type="project" value="UniProtKB-KW"/>
</dbReference>
<organism evidence="4 5">
    <name type="scientific">Aphis craccivora</name>
    <name type="common">Cowpea aphid</name>
    <dbReference type="NCBI Taxonomy" id="307492"/>
    <lineage>
        <taxon>Eukaryota</taxon>
        <taxon>Metazoa</taxon>
        <taxon>Ecdysozoa</taxon>
        <taxon>Arthropoda</taxon>
        <taxon>Hexapoda</taxon>
        <taxon>Insecta</taxon>
        <taxon>Pterygota</taxon>
        <taxon>Neoptera</taxon>
        <taxon>Paraneoptera</taxon>
        <taxon>Hemiptera</taxon>
        <taxon>Sternorrhyncha</taxon>
        <taxon>Aphidomorpha</taxon>
        <taxon>Aphidoidea</taxon>
        <taxon>Aphididae</taxon>
        <taxon>Aphidini</taxon>
        <taxon>Aphis</taxon>
        <taxon>Aphis</taxon>
    </lineage>
</organism>
<feature type="domain" description="HTH CENPB-type" evidence="3">
    <location>
        <begin position="38"/>
        <end position="95"/>
    </location>
</feature>
<dbReference type="InterPro" id="IPR006600">
    <property type="entry name" value="HTH_CenpB_DNA-bd_dom"/>
</dbReference>